<feature type="compositionally biased region" description="Polar residues" evidence="1">
    <location>
        <begin position="417"/>
        <end position="431"/>
    </location>
</feature>
<feature type="compositionally biased region" description="Basic and acidic residues" evidence="1">
    <location>
        <begin position="620"/>
        <end position="633"/>
    </location>
</feature>
<feature type="region of interest" description="Disordered" evidence="1">
    <location>
        <begin position="239"/>
        <end position="275"/>
    </location>
</feature>
<name>A0AA35LYL8_9HYPO</name>
<reference evidence="3" key="1">
    <citation type="submission" date="2023-01" db="EMBL/GenBank/DDBJ databases">
        <authorList>
            <person name="Piombo E."/>
        </authorList>
    </citation>
    <scope>NUCLEOTIDE SEQUENCE</scope>
</reference>
<feature type="compositionally biased region" description="Basic and acidic residues" evidence="1">
    <location>
        <begin position="551"/>
        <end position="569"/>
    </location>
</feature>
<keyword evidence="4" id="KW-1185">Reference proteome</keyword>
<feature type="region of interest" description="Disordered" evidence="1">
    <location>
        <begin position="913"/>
        <end position="967"/>
    </location>
</feature>
<dbReference type="InterPro" id="IPR018838">
    <property type="entry name" value="ZGRF1-like_N"/>
</dbReference>
<protein>
    <recommendedName>
        <fullName evidence="2">5'-3' DNA helicase ZGRF1-like N-terminal domain-containing protein</fullName>
    </recommendedName>
</protein>
<gene>
    <name evidence="3" type="ORF">CCHLO57077_00009790</name>
</gene>
<dbReference type="Proteomes" id="UP001160390">
    <property type="component" value="Unassembled WGS sequence"/>
</dbReference>
<dbReference type="EMBL" id="CABFNP030000789">
    <property type="protein sequence ID" value="CAI6086701.1"/>
    <property type="molecule type" value="Genomic_DNA"/>
</dbReference>
<dbReference type="Pfam" id="PF10382">
    <property type="entry name" value="ZGRF1-like_N"/>
    <property type="match status" value="1"/>
</dbReference>
<sequence length="967" mass="107626">MASSLQTRVVQRPPARQATTTAPVHEFICLFTHDLKRKNQKRWQDGKLKFHTYNKRIVVHDNKGNHIGDSHWPGNQEDMVDGEEFTLDRGSALVQVCEQVETTEHDLGELVDKRVKEVEARRMRIAAQPSSASHPHQTPRPTDNVQFQRPLSAIMTPSRIGRSVMPRQSPYEVRRSEQQEQEQGATERPAKRRKRSVSPPVKSGHARGLFGTQLCFSNPLASTSVARIRALRDRATIRREQQKERLVSSVEEEPSSDKIIQEKPREDEEEHGQVSADALDAHARKLGGPEPERATATKQARLRLKSLDIQAKRKVQNTDATWGVPNVATNVNPWGPEPCQEDIPPRKKPRPIEATEPSETEEAEAPKTSVLQSRAPNRLAPTKLSRATPSLHSITKRVEEQEDEVICLEARPKATRPTKSATESTKKTQPTVKFGDEAPKTDQLKTTKRLPTVQSQDFPIAVDDESEPTPDKPQPRTALRIKSRRKRGLMMLAEKKAATKPVERSPSPPPPKDKDDPPTGGESFEQWLGEELPLDDSESNLATENANECTDVEKPPEEKETDGTRKPSQVDKAVNSEQEEKQPTPEPDRTEEIANISTEDEIRPTEDEIQPTEVDDHDLEDAIAHAEKEEPNPKIDTTSDPDPESASHAVHVEHKEAQDPALCSSGESDAPQPRMTRREKQPRAKWAPEESPPKEMPQSSPEWSNDDSEESDEPQPRQTRKEKQPRAESTPKEMPQSSPEWNKDDSGKSDDCQGPAPTTKQQVRTRVAPARSKKQNQAKFTGPQITRMSRKSIKSKEIIGFKLPSENNSIPNAYVSAVGRIDLQEDVPSSTLHRSLSLEGESPPIEQQAIKRAEPPRLVRQQSDPQPKGRLVNPATRGKKAASKADAAGQILQTLVPFDPVTRPIGAPVLVKERKKVAAPEAAPSRDSKGPAQTLPGFSKANGGAWSRHAEDLLGMTRPNTSGPSRI</sequence>
<comment type="caution">
    <text evidence="3">The sequence shown here is derived from an EMBL/GenBank/DDBJ whole genome shotgun (WGS) entry which is preliminary data.</text>
</comment>
<feature type="compositionally biased region" description="Basic and acidic residues" evidence="1">
    <location>
        <begin position="676"/>
        <end position="693"/>
    </location>
</feature>
<feature type="compositionally biased region" description="Polar residues" evidence="1">
    <location>
        <begin position="128"/>
        <end position="149"/>
    </location>
</feature>
<feature type="domain" description="5'-3' DNA helicase ZGRF1-like N-terminal" evidence="2">
    <location>
        <begin position="24"/>
        <end position="107"/>
    </location>
</feature>
<feature type="compositionally biased region" description="Basic and acidic residues" evidence="1">
    <location>
        <begin position="434"/>
        <end position="445"/>
    </location>
</feature>
<feature type="compositionally biased region" description="Acidic residues" evidence="1">
    <location>
        <begin position="607"/>
        <end position="619"/>
    </location>
</feature>
<proteinExistence type="predicted"/>
<dbReference type="AlphaFoldDB" id="A0AA35LYL8"/>
<feature type="compositionally biased region" description="Acidic residues" evidence="1">
    <location>
        <begin position="704"/>
        <end position="713"/>
    </location>
</feature>
<feature type="compositionally biased region" description="Polar residues" evidence="1">
    <location>
        <begin position="777"/>
        <end position="787"/>
    </location>
</feature>
<feature type="compositionally biased region" description="Basic and acidic residues" evidence="1">
    <location>
        <begin position="741"/>
        <end position="751"/>
    </location>
</feature>
<feature type="compositionally biased region" description="Basic and acidic residues" evidence="1">
    <location>
        <begin position="255"/>
        <end position="266"/>
    </location>
</feature>
<feature type="region of interest" description="Disordered" evidence="1">
    <location>
        <begin position="323"/>
        <end position="792"/>
    </location>
</feature>
<feature type="region of interest" description="Disordered" evidence="1">
    <location>
        <begin position="826"/>
        <end position="886"/>
    </location>
</feature>
<evidence type="ECO:0000313" key="4">
    <source>
        <dbReference type="Proteomes" id="UP001160390"/>
    </source>
</evidence>
<feature type="compositionally biased region" description="Basic and acidic residues" evidence="1">
    <location>
        <begin position="493"/>
        <end position="503"/>
    </location>
</feature>
<organism evidence="3 4">
    <name type="scientific">Clonostachys chloroleuca</name>
    <dbReference type="NCBI Taxonomy" id="1926264"/>
    <lineage>
        <taxon>Eukaryota</taxon>
        <taxon>Fungi</taxon>
        <taxon>Dikarya</taxon>
        <taxon>Ascomycota</taxon>
        <taxon>Pezizomycotina</taxon>
        <taxon>Sordariomycetes</taxon>
        <taxon>Hypocreomycetidae</taxon>
        <taxon>Hypocreales</taxon>
        <taxon>Bionectriaceae</taxon>
        <taxon>Clonostachys</taxon>
    </lineage>
</organism>
<feature type="compositionally biased region" description="Basic and acidic residues" evidence="1">
    <location>
        <begin position="719"/>
        <end position="731"/>
    </location>
</feature>
<accession>A0AA35LYL8</accession>
<feature type="compositionally biased region" description="Basic and acidic residues" evidence="1">
    <location>
        <begin position="578"/>
        <end position="592"/>
    </location>
</feature>
<feature type="region of interest" description="Disordered" evidence="1">
    <location>
        <begin position="126"/>
        <end position="207"/>
    </location>
</feature>
<evidence type="ECO:0000259" key="2">
    <source>
        <dbReference type="Pfam" id="PF10382"/>
    </source>
</evidence>
<evidence type="ECO:0000256" key="1">
    <source>
        <dbReference type="SAM" id="MobiDB-lite"/>
    </source>
</evidence>
<feature type="compositionally biased region" description="Basic residues" evidence="1">
    <location>
        <begin position="479"/>
        <end position="488"/>
    </location>
</feature>
<feature type="compositionally biased region" description="Polar residues" evidence="1">
    <location>
        <begin position="958"/>
        <end position="967"/>
    </location>
</feature>
<evidence type="ECO:0000313" key="3">
    <source>
        <dbReference type="EMBL" id="CAI6086701.1"/>
    </source>
</evidence>
<feature type="compositionally biased region" description="Polar residues" evidence="1">
    <location>
        <begin position="539"/>
        <end position="548"/>
    </location>
</feature>